<dbReference type="Pfam" id="PF08445">
    <property type="entry name" value="FR47"/>
    <property type="match status" value="1"/>
</dbReference>
<evidence type="ECO:0000259" key="4">
    <source>
        <dbReference type="PROSITE" id="PS51186"/>
    </source>
</evidence>
<dbReference type="PANTHER" id="PTHR43877">
    <property type="entry name" value="AMINOALKYLPHOSPHONATE N-ACETYLTRANSFERASE-RELATED-RELATED"/>
    <property type="match status" value="1"/>
</dbReference>
<dbReference type="SUPFAM" id="SSF55729">
    <property type="entry name" value="Acyl-CoA N-acyltransferases (Nat)"/>
    <property type="match status" value="1"/>
</dbReference>
<evidence type="ECO:0000313" key="5">
    <source>
        <dbReference type="EMBL" id="GIF58397.1"/>
    </source>
</evidence>
<feature type="region of interest" description="Disordered" evidence="3">
    <location>
        <begin position="116"/>
        <end position="137"/>
    </location>
</feature>
<dbReference type="Gene3D" id="3.40.630.30">
    <property type="match status" value="1"/>
</dbReference>
<gene>
    <name evidence="5" type="ORF">Air01nite_44920</name>
</gene>
<keyword evidence="6" id="KW-1185">Reference proteome</keyword>
<dbReference type="PANTHER" id="PTHR43877:SF1">
    <property type="entry name" value="ACETYLTRANSFERASE"/>
    <property type="match status" value="1"/>
</dbReference>
<accession>A0ABQ4C6I7</accession>
<name>A0ABQ4C6I7_9ACTN</name>
<evidence type="ECO:0000256" key="3">
    <source>
        <dbReference type="SAM" id="MobiDB-lite"/>
    </source>
</evidence>
<evidence type="ECO:0000256" key="2">
    <source>
        <dbReference type="ARBA" id="ARBA00023315"/>
    </source>
</evidence>
<dbReference type="InterPro" id="IPR050832">
    <property type="entry name" value="Bact_Acetyltransf"/>
</dbReference>
<reference evidence="5 6" key="1">
    <citation type="submission" date="2021-01" db="EMBL/GenBank/DDBJ databases">
        <title>Whole genome shotgun sequence of Asanoa iriomotensis NBRC 100142.</title>
        <authorList>
            <person name="Komaki H."/>
            <person name="Tamura T."/>
        </authorList>
    </citation>
    <scope>NUCLEOTIDE SEQUENCE [LARGE SCALE GENOMIC DNA]</scope>
    <source>
        <strain evidence="5 6">NBRC 100142</strain>
    </source>
</reference>
<feature type="domain" description="N-acetyltransferase" evidence="4">
    <location>
        <begin position="131"/>
        <end position="268"/>
    </location>
</feature>
<keyword evidence="2" id="KW-0012">Acyltransferase</keyword>
<keyword evidence="1" id="KW-0808">Transferase</keyword>
<evidence type="ECO:0000313" key="6">
    <source>
        <dbReference type="Proteomes" id="UP000624325"/>
    </source>
</evidence>
<dbReference type="InterPro" id="IPR013653">
    <property type="entry name" value="GCN5-like_dom"/>
</dbReference>
<proteinExistence type="predicted"/>
<evidence type="ECO:0000256" key="1">
    <source>
        <dbReference type="ARBA" id="ARBA00022679"/>
    </source>
</evidence>
<dbReference type="Proteomes" id="UP000624325">
    <property type="component" value="Unassembled WGS sequence"/>
</dbReference>
<sequence>MDGVGRACDTIAAMLRSVHDRAELAALLRKDTALHAYELGDLDDFFWPYTTWYRHGDALALIYHGQPVPTLLALGGRLGDLLTGLVPLLPRTFYAHLSPGAGVALAPAYTRSHDGGPHHKMALAGEPQGPAEGDPLGVADEPELTALYARAYPENWFDRRMLETGQYVGIRRAGRLVAVAGVHVWSPTYRVSAIGNVTTDPEHRGQGLAQRVTAALCHRLRETTDVITLNVKADNAAARAAYDRIGFTIVGDYEEATYVSAGTEGSRT</sequence>
<dbReference type="EMBL" id="BONC01000032">
    <property type="protein sequence ID" value="GIF58397.1"/>
    <property type="molecule type" value="Genomic_DNA"/>
</dbReference>
<dbReference type="InterPro" id="IPR000182">
    <property type="entry name" value="GNAT_dom"/>
</dbReference>
<dbReference type="CDD" id="cd04301">
    <property type="entry name" value="NAT_SF"/>
    <property type="match status" value="1"/>
</dbReference>
<comment type="caution">
    <text evidence="5">The sequence shown here is derived from an EMBL/GenBank/DDBJ whole genome shotgun (WGS) entry which is preliminary data.</text>
</comment>
<organism evidence="5 6">
    <name type="scientific">Asanoa iriomotensis</name>
    <dbReference type="NCBI Taxonomy" id="234613"/>
    <lineage>
        <taxon>Bacteria</taxon>
        <taxon>Bacillati</taxon>
        <taxon>Actinomycetota</taxon>
        <taxon>Actinomycetes</taxon>
        <taxon>Micromonosporales</taxon>
        <taxon>Micromonosporaceae</taxon>
        <taxon>Asanoa</taxon>
    </lineage>
</organism>
<dbReference type="PROSITE" id="PS51186">
    <property type="entry name" value="GNAT"/>
    <property type="match status" value="1"/>
</dbReference>
<dbReference type="InterPro" id="IPR016181">
    <property type="entry name" value="Acyl_CoA_acyltransferase"/>
</dbReference>
<protein>
    <recommendedName>
        <fullName evidence="4">N-acetyltransferase domain-containing protein</fullName>
    </recommendedName>
</protein>